<protein>
    <submittedName>
        <fullName evidence="1">Uncharacterized protein</fullName>
    </submittedName>
</protein>
<organism evidence="1 2">
    <name type="scientific">Halanaerobium kushneri</name>
    <dbReference type="NCBI Taxonomy" id="56779"/>
    <lineage>
        <taxon>Bacteria</taxon>
        <taxon>Bacillati</taxon>
        <taxon>Bacillota</taxon>
        <taxon>Clostridia</taxon>
        <taxon>Halanaerobiales</taxon>
        <taxon>Halanaerobiaceae</taxon>
        <taxon>Halanaerobium</taxon>
    </lineage>
</organism>
<gene>
    <name evidence="1" type="ORF">SAMN05421834_12913</name>
</gene>
<accession>A0A1N7B8V6</accession>
<dbReference type="Proteomes" id="UP000185669">
    <property type="component" value="Unassembled WGS sequence"/>
</dbReference>
<dbReference type="AlphaFoldDB" id="A0A1N7B8V6"/>
<reference evidence="2" key="1">
    <citation type="submission" date="2017-01" db="EMBL/GenBank/DDBJ databases">
        <authorList>
            <person name="Varghese N."/>
            <person name="Submissions S."/>
        </authorList>
    </citation>
    <scope>NUCLEOTIDE SEQUENCE [LARGE SCALE GENOMIC DNA]</scope>
    <source>
        <strain evidence="2">ATCC 700103</strain>
    </source>
</reference>
<dbReference type="EMBL" id="FTNC01000029">
    <property type="protein sequence ID" value="SIR47749.1"/>
    <property type="molecule type" value="Genomic_DNA"/>
</dbReference>
<proteinExistence type="predicted"/>
<name>A0A1N7B8V6_9FIRM</name>
<evidence type="ECO:0000313" key="1">
    <source>
        <dbReference type="EMBL" id="SIR47749.1"/>
    </source>
</evidence>
<keyword evidence="2" id="KW-1185">Reference proteome</keyword>
<evidence type="ECO:0000313" key="2">
    <source>
        <dbReference type="Proteomes" id="UP000185669"/>
    </source>
</evidence>
<sequence>MAVKKIDLITIKNDNLSLNIKGKPLHSDHEKEFPEANKAQAAVSFSSVLDQNFDFKYHEPEKNKLKLSQFNSIKNYPLFFEYQNYDFYIESEMPIDIYHPNREIRDLYHIQMTIQMYYTAALTLAVI</sequence>
<dbReference type="RefSeq" id="WP_076545976.1">
    <property type="nucleotide sequence ID" value="NZ_FTNC01000029.1"/>
</dbReference>